<dbReference type="InterPro" id="IPR036427">
    <property type="entry name" value="Bromodomain-like_sf"/>
</dbReference>
<dbReference type="PROSITE" id="PS50014">
    <property type="entry name" value="BROMODOMAIN_2"/>
    <property type="match status" value="1"/>
</dbReference>
<reference evidence="5" key="2">
    <citation type="submission" date="2020-05" db="UniProtKB">
        <authorList>
            <consortium name="EnsemblMetazoa"/>
        </authorList>
    </citation>
    <scope>IDENTIFICATION</scope>
    <source>
        <strain evidence="5">A-37</strain>
    </source>
</reference>
<feature type="compositionally biased region" description="Basic and acidic residues" evidence="3">
    <location>
        <begin position="348"/>
        <end position="358"/>
    </location>
</feature>
<dbReference type="AlphaFoldDB" id="A0A182MR42"/>
<organism evidence="5 6">
    <name type="scientific">Anopheles culicifacies</name>
    <dbReference type="NCBI Taxonomy" id="139723"/>
    <lineage>
        <taxon>Eukaryota</taxon>
        <taxon>Metazoa</taxon>
        <taxon>Ecdysozoa</taxon>
        <taxon>Arthropoda</taxon>
        <taxon>Hexapoda</taxon>
        <taxon>Insecta</taxon>
        <taxon>Pterygota</taxon>
        <taxon>Neoptera</taxon>
        <taxon>Endopterygota</taxon>
        <taxon>Diptera</taxon>
        <taxon>Nematocera</taxon>
        <taxon>Culicoidea</taxon>
        <taxon>Culicidae</taxon>
        <taxon>Anophelinae</taxon>
        <taxon>Anopheles</taxon>
        <taxon>culicifacies species complex</taxon>
    </lineage>
</organism>
<proteinExistence type="predicted"/>
<sequence>MHNLFGREMGLELKLLHRKSAQQPLYYHGNGSMLGSQVLAMLDLHRPVQSCGFFLTHRSSAKPSGSYNSQDQYQMHMCPVPPPAMPPLMPPHAYPGMKQGPTMPMLMVPAPMRPVLVYRYPQTYEQMQFNFSYSSHNATAFSSNHGSTHGQSVVSSFEIKMSSSVVNSNPVNMFVPPVEPEVVNRTEPTPSCHYARRSFSPDYLVNQFPELVKMALDGCKKAEALATCHQKRPCFKKIDSLCARLKQDLVKTDNVMSNINSQGLAWAVKDFIFVFTRIMNAWIIIKGYVSTKPEGLLMVQRELCPNFLDAFGHWHVATHELVQSIIKSFINLNKLAKQQRSGGNIFTKTEDQSSKADGDASAGQSPSDLFGDIGETETLNLNNGDYIRAGVYPNVSCPPPGFEQHRKAAADSDLDPERVQSTEWKAVVPPSYSKYSEFQKDTNDKANTPTSESFPFPNDRQSIYSLHRKTSEECIEWVLNGVKGIEEAQYFYTIHFAKNYFPDFDLIASDMIELRTVYKKHMAGQYAMAVELLDDLQQIVNTCKRYVITSCQFELWAPNDAVPSICTPNQCKEWENFPKMQSFIAGMEYLLGYYRKESTIGNDRSPNYGVEDLYGIRSFN</sequence>
<evidence type="ECO:0000313" key="5">
    <source>
        <dbReference type="EnsemblMetazoa" id="ACUA024259-PA"/>
    </source>
</evidence>
<dbReference type="SUPFAM" id="SSF47370">
    <property type="entry name" value="Bromodomain"/>
    <property type="match status" value="1"/>
</dbReference>
<dbReference type="Proteomes" id="UP000075883">
    <property type="component" value="Unassembled WGS sequence"/>
</dbReference>
<feature type="region of interest" description="Disordered" evidence="3">
    <location>
        <begin position="343"/>
        <end position="374"/>
    </location>
</feature>
<evidence type="ECO:0000256" key="3">
    <source>
        <dbReference type="SAM" id="MobiDB-lite"/>
    </source>
</evidence>
<feature type="domain" description="Bromo" evidence="4">
    <location>
        <begin position="483"/>
        <end position="546"/>
    </location>
</feature>
<reference evidence="6" key="1">
    <citation type="submission" date="2013-09" db="EMBL/GenBank/DDBJ databases">
        <title>The Genome Sequence of Anopheles culicifacies species A.</title>
        <authorList>
            <consortium name="The Broad Institute Genomics Platform"/>
            <person name="Neafsey D.E."/>
            <person name="Besansky N."/>
            <person name="Howell P."/>
            <person name="Walton C."/>
            <person name="Young S.K."/>
            <person name="Zeng Q."/>
            <person name="Gargeya S."/>
            <person name="Fitzgerald M."/>
            <person name="Haas B."/>
            <person name="Abouelleil A."/>
            <person name="Allen A.W."/>
            <person name="Alvarado L."/>
            <person name="Arachchi H.M."/>
            <person name="Berlin A.M."/>
            <person name="Chapman S.B."/>
            <person name="Gainer-Dewar J."/>
            <person name="Goldberg J."/>
            <person name="Griggs A."/>
            <person name="Gujja S."/>
            <person name="Hansen M."/>
            <person name="Howarth C."/>
            <person name="Imamovic A."/>
            <person name="Ireland A."/>
            <person name="Larimer J."/>
            <person name="McCowan C."/>
            <person name="Murphy C."/>
            <person name="Pearson M."/>
            <person name="Poon T.W."/>
            <person name="Priest M."/>
            <person name="Roberts A."/>
            <person name="Saif S."/>
            <person name="Shea T."/>
            <person name="Sisk P."/>
            <person name="Sykes S."/>
            <person name="Wortman J."/>
            <person name="Nusbaum C."/>
            <person name="Birren B."/>
        </authorList>
    </citation>
    <scope>NUCLEOTIDE SEQUENCE [LARGE SCALE GENOMIC DNA]</scope>
    <source>
        <strain evidence="6">A-37</strain>
    </source>
</reference>
<dbReference type="InterPro" id="IPR001487">
    <property type="entry name" value="Bromodomain"/>
</dbReference>
<dbReference type="Gene3D" id="1.20.920.10">
    <property type="entry name" value="Bromodomain-like"/>
    <property type="match status" value="1"/>
</dbReference>
<keyword evidence="6" id="KW-1185">Reference proteome</keyword>
<evidence type="ECO:0000259" key="4">
    <source>
        <dbReference type="PROSITE" id="PS50014"/>
    </source>
</evidence>
<evidence type="ECO:0000256" key="2">
    <source>
        <dbReference type="PROSITE-ProRule" id="PRU00035"/>
    </source>
</evidence>
<protein>
    <recommendedName>
        <fullName evidence="4">Bromo domain-containing protein</fullName>
    </recommendedName>
</protein>
<dbReference type="EnsemblMetazoa" id="ACUA024259-RA">
    <property type="protein sequence ID" value="ACUA024259-PA"/>
    <property type="gene ID" value="ACUA024259"/>
</dbReference>
<accession>A0A182MR42</accession>
<keyword evidence="1 2" id="KW-0103">Bromodomain</keyword>
<evidence type="ECO:0000256" key="1">
    <source>
        <dbReference type="ARBA" id="ARBA00023117"/>
    </source>
</evidence>
<dbReference type="VEuPathDB" id="VectorBase:ACUA024259"/>
<evidence type="ECO:0000313" key="6">
    <source>
        <dbReference type="Proteomes" id="UP000075883"/>
    </source>
</evidence>
<dbReference type="EMBL" id="AXCM01002772">
    <property type="status" value="NOT_ANNOTATED_CDS"/>
    <property type="molecule type" value="Genomic_DNA"/>
</dbReference>
<name>A0A182MR42_9DIPT</name>